<dbReference type="GO" id="GO:0016020">
    <property type="term" value="C:membrane"/>
    <property type="evidence" value="ECO:0007669"/>
    <property type="project" value="InterPro"/>
</dbReference>
<evidence type="ECO:0000313" key="2">
    <source>
        <dbReference type="EMBL" id="SFD75279.1"/>
    </source>
</evidence>
<evidence type="ECO:0000313" key="3">
    <source>
        <dbReference type="Proteomes" id="UP000199400"/>
    </source>
</evidence>
<dbReference type="RefSeq" id="WP_143140283.1">
    <property type="nucleotide sequence ID" value="NZ_FOMX01000004.1"/>
</dbReference>
<sequence>MKRFASEGRDRRGRLSGPGWTWMFVLGTSALQTACSDDDAAGGGSYVGSATQTTEPPATTTEVDPTTSSTDSTAPTGTATTDEPTTTTSTTDEPPPALMVDCGMLPKGAQGAEYEHQPTASGGVPKYAWSATGLPDGLTINPNSGEISGIPTTPGEYTVELTVTDLEDNVAMASCPALTVGDQLKVDYDALAADGPCVAAGGDKTILDYITGGDGSPITCSTPAGTGDGKVPMGLGVDGQSCAITGTIGESRYGNWAWIVAAEQSGVKVYAPYCAQQAQQAPKAYAIVGNHSGQMDNALEPMVVDFDPDQPLRLDGDADPRFEVKKGTCGDSCFFGFLYRVSMSPFGTGACKDDKDGCFGLCPLVADANEPDGDKAIQCSLLPLMGTPKTGFAHEMWAKGDVPPEEFKTRPFVVQWSIDYCLSNAAPDCQGKDAILANGDNSSFEFPVIFRPQ</sequence>
<dbReference type="SUPFAM" id="SSF49313">
    <property type="entry name" value="Cadherin-like"/>
    <property type="match status" value="1"/>
</dbReference>
<dbReference type="GO" id="GO:0005509">
    <property type="term" value="F:calcium ion binding"/>
    <property type="evidence" value="ECO:0007669"/>
    <property type="project" value="InterPro"/>
</dbReference>
<evidence type="ECO:0000256" key="1">
    <source>
        <dbReference type="SAM" id="MobiDB-lite"/>
    </source>
</evidence>
<dbReference type="Pfam" id="PF05345">
    <property type="entry name" value="He_PIG"/>
    <property type="match status" value="1"/>
</dbReference>
<dbReference type="InterPro" id="IPR015919">
    <property type="entry name" value="Cadherin-like_sf"/>
</dbReference>
<feature type="compositionally biased region" description="Low complexity" evidence="1">
    <location>
        <begin position="53"/>
        <end position="92"/>
    </location>
</feature>
<reference evidence="3" key="1">
    <citation type="submission" date="2016-10" db="EMBL/GenBank/DDBJ databases">
        <authorList>
            <person name="Varghese N."/>
            <person name="Submissions S."/>
        </authorList>
    </citation>
    <scope>NUCLEOTIDE SEQUENCE [LARGE SCALE GENOMIC DNA]</scope>
    <source>
        <strain evidence="3">ATCC 25963</strain>
    </source>
</reference>
<feature type="region of interest" description="Disordered" evidence="1">
    <location>
        <begin position="39"/>
        <end position="101"/>
    </location>
</feature>
<name>A0A1I1UXC2_9BACT</name>
<accession>A0A1I1UXC2</accession>
<organism evidence="2 3">
    <name type="scientific">Nannocystis exedens</name>
    <dbReference type="NCBI Taxonomy" id="54"/>
    <lineage>
        <taxon>Bacteria</taxon>
        <taxon>Pseudomonadati</taxon>
        <taxon>Myxococcota</taxon>
        <taxon>Polyangia</taxon>
        <taxon>Nannocystales</taxon>
        <taxon>Nannocystaceae</taxon>
        <taxon>Nannocystis</taxon>
    </lineage>
</organism>
<gene>
    <name evidence="2" type="ORF">SAMN02745121_01368</name>
</gene>
<dbReference type="STRING" id="54.SAMN02745121_01368"/>
<dbReference type="Proteomes" id="UP000199400">
    <property type="component" value="Unassembled WGS sequence"/>
</dbReference>
<dbReference type="AlphaFoldDB" id="A0A1I1UXC2"/>
<protein>
    <submittedName>
        <fullName evidence="2">Putative Ig domain-containing protein</fullName>
    </submittedName>
</protein>
<dbReference type="InterPro" id="IPR013783">
    <property type="entry name" value="Ig-like_fold"/>
</dbReference>
<dbReference type="EMBL" id="FOMX01000004">
    <property type="protein sequence ID" value="SFD75279.1"/>
    <property type="molecule type" value="Genomic_DNA"/>
</dbReference>
<dbReference type="OrthoDB" id="5486175at2"/>
<proteinExistence type="predicted"/>
<keyword evidence="3" id="KW-1185">Reference proteome</keyword>
<dbReference type="Gene3D" id="2.60.40.10">
    <property type="entry name" value="Immunoglobulins"/>
    <property type="match status" value="1"/>
</dbReference>